<reference evidence="1 2" key="2">
    <citation type="journal article" date="2013" name="Genome Announc.">
        <title>Genome Sequence of Growth-Improving Paenibacillus mucilaginosus Strain KNP414.</title>
        <authorList>
            <person name="Lu J.J."/>
            <person name="Wang J.F."/>
            <person name="Hu X.F."/>
        </authorList>
    </citation>
    <scope>NUCLEOTIDE SEQUENCE [LARGE SCALE GENOMIC DNA]</scope>
    <source>
        <strain evidence="1 2">KNP414</strain>
    </source>
</reference>
<evidence type="ECO:0000313" key="1">
    <source>
        <dbReference type="EMBL" id="AEI44990.1"/>
    </source>
</evidence>
<dbReference type="HOGENOM" id="CLU_3237007_0_0_9"/>
<dbReference type="KEGG" id="pms:KNP414_06469"/>
<sequence length="43" mass="4717">MVDHLPGLCQRQGALSSSYHDGAHMISQPLIYRIPVCQPGLLL</sequence>
<dbReference type="Proteomes" id="UP000006620">
    <property type="component" value="Chromosome"/>
</dbReference>
<organism evidence="1 2">
    <name type="scientific">Paenibacillus mucilaginosus (strain KNP414)</name>
    <dbReference type="NCBI Taxonomy" id="1036673"/>
    <lineage>
        <taxon>Bacteria</taxon>
        <taxon>Bacillati</taxon>
        <taxon>Bacillota</taxon>
        <taxon>Bacilli</taxon>
        <taxon>Bacillales</taxon>
        <taxon>Paenibacillaceae</taxon>
        <taxon>Paenibacillus</taxon>
    </lineage>
</organism>
<dbReference type="AlphaFoldDB" id="F8FNS1"/>
<name>F8FNS1_PAEMK</name>
<reference evidence="2" key="1">
    <citation type="submission" date="2011-06" db="EMBL/GenBank/DDBJ databases">
        <title>Complete genome sequence of Paenibacillus mucilaginosus KNP414.</title>
        <authorList>
            <person name="Wang J."/>
            <person name="Hu S."/>
            <person name="Hu X."/>
            <person name="Zhang B."/>
            <person name="Dong D."/>
            <person name="Zhang S."/>
            <person name="Zhao K."/>
            <person name="Wu D."/>
        </authorList>
    </citation>
    <scope>NUCLEOTIDE SEQUENCE [LARGE SCALE GENOMIC DNA]</scope>
    <source>
        <strain evidence="2">KNP414</strain>
    </source>
</reference>
<proteinExistence type="predicted"/>
<accession>F8FNS1</accession>
<gene>
    <name evidence="1" type="ordered locus">KNP414_06469</name>
</gene>
<dbReference type="EMBL" id="CP002869">
    <property type="protein sequence ID" value="AEI44990.1"/>
    <property type="molecule type" value="Genomic_DNA"/>
</dbReference>
<protein>
    <submittedName>
        <fullName evidence="1">Uncharacterized protein</fullName>
    </submittedName>
</protein>
<evidence type="ECO:0000313" key="2">
    <source>
        <dbReference type="Proteomes" id="UP000006620"/>
    </source>
</evidence>
<dbReference type="PATRIC" id="fig|1036673.3.peg.6025"/>